<evidence type="ECO:0000313" key="2">
    <source>
        <dbReference type="EMBL" id="BAZ84631.1"/>
    </source>
</evidence>
<feature type="transmembrane region" description="Helical" evidence="1">
    <location>
        <begin position="191"/>
        <end position="212"/>
    </location>
</feature>
<dbReference type="OrthoDB" id="8149352at2"/>
<dbReference type="GO" id="GO:0004143">
    <property type="term" value="F:ATP-dependent diacylglycerol kinase activity"/>
    <property type="evidence" value="ECO:0007669"/>
    <property type="project" value="InterPro"/>
</dbReference>
<dbReference type="AlphaFoldDB" id="A0A1Z4UZD4"/>
<accession>A0A1Z4UZD4</accession>
<feature type="transmembrane region" description="Helical" evidence="1">
    <location>
        <begin position="102"/>
        <end position="121"/>
    </location>
</feature>
<dbReference type="KEGG" id="dcm:NIES806_08220"/>
<name>A0A1Z4UZD4_9CYAN</name>
<keyword evidence="3" id="KW-1185">Reference proteome</keyword>
<dbReference type="Proteomes" id="UP000218702">
    <property type="component" value="Chromosome"/>
</dbReference>
<keyword evidence="2" id="KW-0808">Transferase</keyword>
<keyword evidence="2" id="KW-0548">Nucleotidyltransferase</keyword>
<keyword evidence="1" id="KW-0472">Membrane</keyword>
<dbReference type="RefSeq" id="WP_096664358.1">
    <property type="nucleotide sequence ID" value="NZ_AP018316.1"/>
</dbReference>
<reference evidence="2 3" key="1">
    <citation type="submission" date="2017-06" db="EMBL/GenBank/DDBJ databases">
        <title>Genome sequencing of cyanobaciteial culture collection at National Institute for Environmental Studies (NIES).</title>
        <authorList>
            <person name="Hirose Y."/>
            <person name="Shimura Y."/>
            <person name="Fujisawa T."/>
            <person name="Nakamura Y."/>
            <person name="Kawachi M."/>
        </authorList>
    </citation>
    <scope>NUCLEOTIDE SEQUENCE [LARGE SCALE GENOMIC DNA]</scope>
    <source>
        <strain evidence="2 3">NIES-806</strain>
    </source>
</reference>
<dbReference type="EMBL" id="AP018316">
    <property type="protein sequence ID" value="BAZ84631.1"/>
    <property type="molecule type" value="Genomic_DNA"/>
</dbReference>
<dbReference type="PANTHER" id="PTHR31303">
    <property type="entry name" value="CTP-DEPENDENT DIACYLGLYCEROL KINASE 1"/>
    <property type="match status" value="1"/>
</dbReference>
<dbReference type="InterPro" id="IPR037997">
    <property type="entry name" value="Dgk1-like"/>
</dbReference>
<proteinExistence type="predicted"/>
<feature type="transmembrane region" description="Helical" evidence="1">
    <location>
        <begin position="14"/>
        <end position="34"/>
    </location>
</feature>
<gene>
    <name evidence="2" type="ORF">NIES806_08220</name>
</gene>
<feature type="transmembrane region" description="Helical" evidence="1">
    <location>
        <begin position="166"/>
        <end position="185"/>
    </location>
</feature>
<organism evidence="2 3">
    <name type="scientific">Dolichospermum compactum NIES-806</name>
    <dbReference type="NCBI Taxonomy" id="1973481"/>
    <lineage>
        <taxon>Bacteria</taxon>
        <taxon>Bacillati</taxon>
        <taxon>Cyanobacteriota</taxon>
        <taxon>Cyanophyceae</taxon>
        <taxon>Nostocales</taxon>
        <taxon>Aphanizomenonaceae</taxon>
        <taxon>Dolichospermum</taxon>
        <taxon>Dolichospermum compactum</taxon>
    </lineage>
</organism>
<evidence type="ECO:0000313" key="3">
    <source>
        <dbReference type="Proteomes" id="UP000218702"/>
    </source>
</evidence>
<dbReference type="GO" id="GO:0016779">
    <property type="term" value="F:nucleotidyltransferase activity"/>
    <property type="evidence" value="ECO:0007669"/>
    <property type="project" value="UniProtKB-KW"/>
</dbReference>
<protein>
    <submittedName>
        <fullName evidence="2">Phosphatidate cytidylyltransferase</fullName>
    </submittedName>
</protein>
<evidence type="ECO:0000256" key="1">
    <source>
        <dbReference type="SAM" id="Phobius"/>
    </source>
</evidence>
<feature type="transmembrane region" description="Helical" evidence="1">
    <location>
        <begin position="127"/>
        <end position="145"/>
    </location>
</feature>
<keyword evidence="1" id="KW-1133">Transmembrane helix</keyword>
<dbReference type="PANTHER" id="PTHR31303:SF1">
    <property type="entry name" value="CTP-DEPENDENT DIACYLGLYCEROL KINASE 1"/>
    <property type="match status" value="1"/>
</dbReference>
<feature type="transmembrane region" description="Helical" evidence="1">
    <location>
        <begin position="46"/>
        <end position="64"/>
    </location>
</feature>
<keyword evidence="1" id="KW-0812">Transmembrane</keyword>
<sequence length="235" mass="25793">MFNTFLSLETLSPLSLQIAPAAAWVGLIICIAWVVSRFTDSEPEIIRKIVHIGTGNVILIAWWLDIPPYVGITSAIFAAIITLLSYQFPILPGINSVGRQSLGTFFYAVSIGVLVGIFWYLHQPEYAVLGIMTMAWGDGLAALIGKRFGKHKYIVFGSQKSWEGSLTVTLISYLICVTLLLVTQGNIWQTWIVSLIVAVIATILEAFSFLGIDNLTVSIGSATCAYLLNQLLSRY</sequence>
<feature type="transmembrane region" description="Helical" evidence="1">
    <location>
        <begin position="70"/>
        <end position="90"/>
    </location>
</feature>